<sequence>MSVTICTRVEVGLGEPFLVQTNGTNLAIIGSFIKSAYLQSPLRFRYLAESLEEARKYAEADPFVKQGARRMEIHEWGMVDGPLNG</sequence>
<keyword evidence="2" id="KW-1185">Reference proteome</keyword>
<evidence type="ECO:0000313" key="1">
    <source>
        <dbReference type="EMBL" id="SDC31812.1"/>
    </source>
</evidence>
<organism evidence="1 2">
    <name type="scientific">Melghirimyces thermohalophilus</name>
    <dbReference type="NCBI Taxonomy" id="1236220"/>
    <lineage>
        <taxon>Bacteria</taxon>
        <taxon>Bacillati</taxon>
        <taxon>Bacillota</taxon>
        <taxon>Bacilli</taxon>
        <taxon>Bacillales</taxon>
        <taxon>Thermoactinomycetaceae</taxon>
        <taxon>Melghirimyces</taxon>
    </lineage>
</organism>
<dbReference type="InterPro" id="IPR011008">
    <property type="entry name" value="Dimeric_a/b-barrel"/>
</dbReference>
<protein>
    <recommendedName>
        <fullName evidence="3">YCII-related domain-containing protein</fullName>
    </recommendedName>
</protein>
<evidence type="ECO:0008006" key="3">
    <source>
        <dbReference type="Google" id="ProtNLM"/>
    </source>
</evidence>
<dbReference type="SUPFAM" id="SSF54909">
    <property type="entry name" value="Dimeric alpha+beta barrel"/>
    <property type="match status" value="1"/>
</dbReference>
<evidence type="ECO:0000313" key="2">
    <source>
        <dbReference type="Proteomes" id="UP000199387"/>
    </source>
</evidence>
<dbReference type="STRING" id="1236220.SAMN04488112_10643"/>
<reference evidence="1 2" key="1">
    <citation type="submission" date="2016-10" db="EMBL/GenBank/DDBJ databases">
        <authorList>
            <person name="de Groot N.N."/>
        </authorList>
    </citation>
    <scope>NUCLEOTIDE SEQUENCE [LARGE SCALE GENOMIC DNA]</scope>
    <source>
        <strain evidence="1 2">DSM 45514</strain>
    </source>
</reference>
<gene>
    <name evidence="1" type="ORF">SAMN04488112_10643</name>
</gene>
<proteinExistence type="predicted"/>
<dbReference type="EMBL" id="FMZA01000006">
    <property type="protein sequence ID" value="SDC31812.1"/>
    <property type="molecule type" value="Genomic_DNA"/>
</dbReference>
<dbReference type="Gene3D" id="3.30.70.1060">
    <property type="entry name" value="Dimeric alpha+beta barrel"/>
    <property type="match status" value="1"/>
</dbReference>
<name>A0A1G6KL35_9BACL</name>
<dbReference type="AlphaFoldDB" id="A0A1G6KL35"/>
<dbReference type="Proteomes" id="UP000199387">
    <property type="component" value="Unassembled WGS sequence"/>
</dbReference>
<accession>A0A1G6KL35</accession>